<organism evidence="7 8">
    <name type="scientific">Myxacorys almedinensis A</name>
    <dbReference type="NCBI Taxonomy" id="2690445"/>
    <lineage>
        <taxon>Bacteria</taxon>
        <taxon>Bacillati</taxon>
        <taxon>Cyanobacteriota</taxon>
        <taxon>Cyanophyceae</taxon>
        <taxon>Leptolyngbyales</taxon>
        <taxon>Leptolyngbyaceae</taxon>
        <taxon>Myxacorys</taxon>
        <taxon>Myxacorys almedinensis</taxon>
    </lineage>
</organism>
<comment type="similarity">
    <text evidence="2">Belongs to the UPF0382 family.</text>
</comment>
<keyword evidence="4 6" id="KW-1133">Transmembrane helix</keyword>
<proteinExistence type="inferred from homology"/>
<dbReference type="RefSeq" id="WP_162422851.1">
    <property type="nucleotide sequence ID" value="NZ_WVIE01000008.1"/>
</dbReference>
<dbReference type="InterPro" id="IPR006696">
    <property type="entry name" value="DUF423"/>
</dbReference>
<evidence type="ECO:0000256" key="1">
    <source>
        <dbReference type="ARBA" id="ARBA00004141"/>
    </source>
</evidence>
<keyword evidence="8" id="KW-1185">Reference proteome</keyword>
<accession>A0A8J8CMI9</accession>
<sequence>MDRLFLMLGAILGAISVAAGAFATHSLRETLSERMLEIFETGARYQMYHALALLAVGILFARPTINSMLLTASGISFVVGIGLFSGSLYALSLLGIRQLGAVAPLGGIALIVGWISLAIACAKL</sequence>
<protein>
    <submittedName>
        <fullName evidence="7">DUF423 domain-containing protein</fullName>
    </submittedName>
</protein>
<dbReference type="PANTHER" id="PTHR43461">
    <property type="entry name" value="TRANSMEMBRANE PROTEIN 256"/>
    <property type="match status" value="1"/>
</dbReference>
<evidence type="ECO:0000256" key="2">
    <source>
        <dbReference type="ARBA" id="ARBA00009694"/>
    </source>
</evidence>
<keyword evidence="3 6" id="KW-0812">Transmembrane</keyword>
<dbReference type="Proteomes" id="UP000646053">
    <property type="component" value="Unassembled WGS sequence"/>
</dbReference>
<feature type="transmembrane region" description="Helical" evidence="6">
    <location>
        <begin position="47"/>
        <end position="65"/>
    </location>
</feature>
<dbReference type="Pfam" id="PF04241">
    <property type="entry name" value="DUF423"/>
    <property type="match status" value="1"/>
</dbReference>
<reference evidence="7" key="1">
    <citation type="submission" date="2019-12" db="EMBL/GenBank/DDBJ databases">
        <title>High-Quality draft genome sequences of three cyanobacteria isolated from the limestone walls of the Old Cathedral of Coimbra.</title>
        <authorList>
            <person name="Tiago I."/>
            <person name="Soares F."/>
            <person name="Portugal A."/>
        </authorList>
    </citation>
    <scope>NUCLEOTIDE SEQUENCE</scope>
    <source>
        <strain evidence="7">A</strain>
    </source>
</reference>
<gene>
    <name evidence="7" type="ORF">GS601_08490</name>
</gene>
<keyword evidence="5 6" id="KW-0472">Membrane</keyword>
<evidence type="ECO:0000256" key="4">
    <source>
        <dbReference type="ARBA" id="ARBA00022989"/>
    </source>
</evidence>
<dbReference type="EMBL" id="WVIE01000008">
    <property type="protein sequence ID" value="NDJ17327.1"/>
    <property type="molecule type" value="Genomic_DNA"/>
</dbReference>
<evidence type="ECO:0000313" key="7">
    <source>
        <dbReference type="EMBL" id="NDJ17327.1"/>
    </source>
</evidence>
<evidence type="ECO:0000313" key="8">
    <source>
        <dbReference type="Proteomes" id="UP000646053"/>
    </source>
</evidence>
<comment type="caution">
    <text evidence="7">The sequence shown here is derived from an EMBL/GenBank/DDBJ whole genome shotgun (WGS) entry which is preliminary data.</text>
</comment>
<feature type="transmembrane region" description="Helical" evidence="6">
    <location>
        <begin position="102"/>
        <end position="122"/>
    </location>
</feature>
<dbReference type="GO" id="GO:0005886">
    <property type="term" value="C:plasma membrane"/>
    <property type="evidence" value="ECO:0007669"/>
    <property type="project" value="TreeGrafter"/>
</dbReference>
<feature type="transmembrane region" description="Helical" evidence="6">
    <location>
        <begin position="77"/>
        <end position="96"/>
    </location>
</feature>
<evidence type="ECO:0000256" key="6">
    <source>
        <dbReference type="SAM" id="Phobius"/>
    </source>
</evidence>
<dbReference type="AlphaFoldDB" id="A0A8J8CMI9"/>
<evidence type="ECO:0000256" key="3">
    <source>
        <dbReference type="ARBA" id="ARBA00022692"/>
    </source>
</evidence>
<name>A0A8J8CMI9_9CYAN</name>
<evidence type="ECO:0000256" key="5">
    <source>
        <dbReference type="ARBA" id="ARBA00023136"/>
    </source>
</evidence>
<comment type="subcellular location">
    <subcellularLocation>
        <location evidence="1">Membrane</location>
        <topology evidence="1">Multi-pass membrane protein</topology>
    </subcellularLocation>
</comment>
<dbReference type="PANTHER" id="PTHR43461:SF1">
    <property type="entry name" value="TRANSMEMBRANE PROTEIN 256"/>
    <property type="match status" value="1"/>
</dbReference>